<dbReference type="RefSeq" id="WP_382351921.1">
    <property type="nucleotide sequence ID" value="NZ_JBHSMC010000014.1"/>
</dbReference>
<accession>A0ABW0LJM8</accession>
<reference evidence="2" key="1">
    <citation type="journal article" date="2019" name="Int. J. Syst. Evol. Microbiol.">
        <title>The Global Catalogue of Microorganisms (GCM) 10K type strain sequencing project: providing services to taxonomists for standard genome sequencing and annotation.</title>
        <authorList>
            <consortium name="The Broad Institute Genomics Platform"/>
            <consortium name="The Broad Institute Genome Sequencing Center for Infectious Disease"/>
            <person name="Wu L."/>
            <person name="Ma J."/>
        </authorList>
    </citation>
    <scope>NUCLEOTIDE SEQUENCE [LARGE SCALE GENOMIC DNA]</scope>
    <source>
        <strain evidence="2">CGMCC 1.12237</strain>
    </source>
</reference>
<dbReference type="Proteomes" id="UP001596147">
    <property type="component" value="Unassembled WGS sequence"/>
</dbReference>
<gene>
    <name evidence="1" type="ORF">ACFPM4_12090</name>
</gene>
<dbReference type="NCBIfam" id="TIGR01987">
    <property type="entry name" value="HI0074"/>
    <property type="match status" value="1"/>
</dbReference>
<organism evidence="1 2">
    <name type="scientific">Lederbergia graminis</name>
    <dbReference type="NCBI Taxonomy" id="735518"/>
    <lineage>
        <taxon>Bacteria</taxon>
        <taxon>Bacillati</taxon>
        <taxon>Bacillota</taxon>
        <taxon>Bacilli</taxon>
        <taxon>Bacillales</taxon>
        <taxon>Bacillaceae</taxon>
        <taxon>Lederbergia</taxon>
    </lineage>
</organism>
<proteinExistence type="predicted"/>
<keyword evidence="2" id="KW-1185">Reference proteome</keyword>
<protein>
    <submittedName>
        <fullName evidence="1">HI0074 family nucleotidyltransferase substrate-binding subunit</fullName>
    </submittedName>
</protein>
<evidence type="ECO:0000313" key="1">
    <source>
        <dbReference type="EMBL" id="MFC5465491.1"/>
    </source>
</evidence>
<comment type="caution">
    <text evidence="1">The sequence shown here is derived from an EMBL/GenBank/DDBJ whole genome shotgun (WGS) entry which is preliminary data.</text>
</comment>
<dbReference type="InterPro" id="IPR010235">
    <property type="entry name" value="HepT"/>
</dbReference>
<sequence>MERLQERINTAKNALTAFGELVVIDQPNAIERDACIQRFEFTFEACWKAGKQYLYDIEGIDVGSPKSVIRSFREINLFSVEEAIVGLKMVNDRNLTVHTYNEEIAIQIHSNLKAYYNLLDIWMERMKKESLRN</sequence>
<dbReference type="EMBL" id="JBHSMC010000014">
    <property type="protein sequence ID" value="MFC5465491.1"/>
    <property type="molecule type" value="Genomic_DNA"/>
</dbReference>
<dbReference type="Pfam" id="PF08780">
    <property type="entry name" value="NTase_sub_bind"/>
    <property type="match status" value="1"/>
</dbReference>
<name>A0ABW0LJM8_9BACI</name>
<evidence type="ECO:0000313" key="2">
    <source>
        <dbReference type="Proteomes" id="UP001596147"/>
    </source>
</evidence>
<dbReference type="Gene3D" id="1.20.120.330">
    <property type="entry name" value="Nucleotidyltransferases domain 2"/>
    <property type="match status" value="1"/>
</dbReference>
<dbReference type="SUPFAM" id="SSF81593">
    <property type="entry name" value="Nucleotidyltransferase substrate binding subunit/domain"/>
    <property type="match status" value="1"/>
</dbReference>